<dbReference type="GO" id="GO:0005737">
    <property type="term" value="C:cytoplasm"/>
    <property type="evidence" value="ECO:0007669"/>
    <property type="project" value="TreeGrafter"/>
</dbReference>
<name>A0AAD5KBV7_9FUNG</name>
<dbReference type="GO" id="GO:0015031">
    <property type="term" value="P:protein transport"/>
    <property type="evidence" value="ECO:0007669"/>
    <property type="project" value="TreeGrafter"/>
</dbReference>
<evidence type="ECO:0000313" key="2">
    <source>
        <dbReference type="EMBL" id="KAI9278366.1"/>
    </source>
</evidence>
<dbReference type="Gene3D" id="2.60.40.640">
    <property type="match status" value="2"/>
</dbReference>
<reference evidence="2" key="2">
    <citation type="submission" date="2023-02" db="EMBL/GenBank/DDBJ databases">
        <authorList>
            <consortium name="DOE Joint Genome Institute"/>
            <person name="Mondo S.J."/>
            <person name="Chang Y."/>
            <person name="Wang Y."/>
            <person name="Ahrendt S."/>
            <person name="Andreopoulos W."/>
            <person name="Barry K."/>
            <person name="Beard J."/>
            <person name="Benny G.L."/>
            <person name="Blankenship S."/>
            <person name="Bonito G."/>
            <person name="Cuomo C."/>
            <person name="Desiro A."/>
            <person name="Gervers K.A."/>
            <person name="Hundley H."/>
            <person name="Kuo A."/>
            <person name="LaButti K."/>
            <person name="Lang B.F."/>
            <person name="Lipzen A."/>
            <person name="O'Donnell K."/>
            <person name="Pangilinan J."/>
            <person name="Reynolds N."/>
            <person name="Sandor L."/>
            <person name="Smith M.W."/>
            <person name="Tsang A."/>
            <person name="Grigoriev I.V."/>
            <person name="Stajich J.E."/>
            <person name="Spatafora J.W."/>
        </authorList>
    </citation>
    <scope>NUCLEOTIDE SEQUENCE</scope>
    <source>
        <strain evidence="2">RSA 2281</strain>
    </source>
</reference>
<reference evidence="2" key="1">
    <citation type="journal article" date="2022" name="IScience">
        <title>Evolution of zygomycete secretomes and the origins of terrestrial fungal ecologies.</title>
        <authorList>
            <person name="Chang Y."/>
            <person name="Wang Y."/>
            <person name="Mondo S."/>
            <person name="Ahrendt S."/>
            <person name="Andreopoulos W."/>
            <person name="Barry K."/>
            <person name="Beard J."/>
            <person name="Benny G.L."/>
            <person name="Blankenship S."/>
            <person name="Bonito G."/>
            <person name="Cuomo C."/>
            <person name="Desiro A."/>
            <person name="Gervers K.A."/>
            <person name="Hundley H."/>
            <person name="Kuo A."/>
            <person name="LaButti K."/>
            <person name="Lang B.F."/>
            <person name="Lipzen A."/>
            <person name="O'Donnell K."/>
            <person name="Pangilinan J."/>
            <person name="Reynolds N."/>
            <person name="Sandor L."/>
            <person name="Smith M.E."/>
            <person name="Tsang A."/>
            <person name="Grigoriev I.V."/>
            <person name="Stajich J.E."/>
            <person name="Spatafora J.W."/>
        </authorList>
    </citation>
    <scope>NUCLEOTIDE SEQUENCE</scope>
    <source>
        <strain evidence="2">RSA 2281</strain>
    </source>
</reference>
<evidence type="ECO:0000256" key="1">
    <source>
        <dbReference type="SAM" id="MobiDB-lite"/>
    </source>
</evidence>
<organism evidence="2 3">
    <name type="scientific">Phascolomyces articulosus</name>
    <dbReference type="NCBI Taxonomy" id="60185"/>
    <lineage>
        <taxon>Eukaryota</taxon>
        <taxon>Fungi</taxon>
        <taxon>Fungi incertae sedis</taxon>
        <taxon>Mucoromycota</taxon>
        <taxon>Mucoromycotina</taxon>
        <taxon>Mucoromycetes</taxon>
        <taxon>Mucorales</taxon>
        <taxon>Lichtheimiaceae</taxon>
        <taxon>Phascolomyces</taxon>
    </lineage>
</organism>
<dbReference type="PANTHER" id="PTHR11188">
    <property type="entry name" value="ARRESTIN DOMAIN CONTAINING PROTEIN"/>
    <property type="match status" value="1"/>
</dbReference>
<evidence type="ECO:0000313" key="3">
    <source>
        <dbReference type="Proteomes" id="UP001209540"/>
    </source>
</evidence>
<proteinExistence type="predicted"/>
<feature type="region of interest" description="Disordered" evidence="1">
    <location>
        <begin position="478"/>
        <end position="502"/>
    </location>
</feature>
<dbReference type="PANTHER" id="PTHR11188:SF17">
    <property type="entry name" value="FI21816P1"/>
    <property type="match status" value="1"/>
</dbReference>
<gene>
    <name evidence="2" type="ORF">BDA99DRAFT_491993</name>
</gene>
<comment type="caution">
    <text evidence="2">The sequence shown here is derived from an EMBL/GenBank/DDBJ whole genome shotgun (WGS) entry which is preliminary data.</text>
</comment>
<dbReference type="EMBL" id="JAIXMP010000001">
    <property type="protein sequence ID" value="KAI9278366.1"/>
    <property type="molecule type" value="Genomic_DNA"/>
</dbReference>
<sequence>MVPVNRDTHPFFGEAYIDLFPTTGNTSPVGEPIVMSASILRGVINLTVHHTSYCDALRLIFHGSESLPLHSMGTSIIQPRYQQFFGTQRILISSQELEIGTHQFPFAYQLPDIQYPPSMEHKETRYSCRFLLTLTVGSDQVLATKQVNYKPLIETRLLHTPYVKTIRVAKRSNNKGNGELSAKIHALDYLPGDTVFLGIKPHGSSSGSNSNISNPQEPSIGGLLLLQVVQIATILNQYDPKLQPSTNVVASSSQLIPMTAGINTAESTTGAADALAMTTNISSSTHHQLLPSTQSSSYHYSNEGYTMALSISVPPWVPPSFTYGRIITINYRLRLVTSSHKKTFWSAISGNDSILLDIPISIGTVSYDAHTTMQELHVYSVYSSVFNNDPSSREHPSQSLLPNIPVPVFIPTTTTYRHRLYHQRSQSNNSSVGESDSDVLPPYSSLRLPDYEETTTAINSIPVPSLELNDNEFHQQLPLRHSNNNRRFEDEPSPPLSDSSRV</sequence>
<keyword evidence="3" id="KW-1185">Reference proteome</keyword>
<protein>
    <recommendedName>
        <fullName evidence="4">Arrestin-like N-terminal domain-containing protein</fullName>
    </recommendedName>
</protein>
<dbReference type="InterPro" id="IPR050357">
    <property type="entry name" value="Arrestin_domain-protein"/>
</dbReference>
<evidence type="ECO:0008006" key="4">
    <source>
        <dbReference type="Google" id="ProtNLM"/>
    </source>
</evidence>
<feature type="region of interest" description="Disordered" evidence="1">
    <location>
        <begin position="424"/>
        <end position="446"/>
    </location>
</feature>
<feature type="compositionally biased region" description="Polar residues" evidence="1">
    <location>
        <begin position="424"/>
        <end position="434"/>
    </location>
</feature>
<dbReference type="InterPro" id="IPR014752">
    <property type="entry name" value="Arrestin-like_C"/>
</dbReference>
<dbReference type="Proteomes" id="UP001209540">
    <property type="component" value="Unassembled WGS sequence"/>
</dbReference>
<accession>A0AAD5KBV7</accession>
<dbReference type="AlphaFoldDB" id="A0AAD5KBV7"/>